<keyword evidence="2" id="KW-1185">Reference proteome</keyword>
<protein>
    <submittedName>
        <fullName evidence="1">Uncharacterized protein</fullName>
    </submittedName>
</protein>
<sequence>KSLGLAAGTPGLLASVACTEYCVSFYYIVYKR</sequence>
<dbReference type="Proteomes" id="UP000699042">
    <property type="component" value="Unassembled WGS sequence"/>
</dbReference>
<comment type="caution">
    <text evidence="1">The sequence shown here is derived from an EMBL/GenBank/DDBJ whole genome shotgun (WGS) entry which is preliminary data.</text>
</comment>
<feature type="non-terminal residue" evidence="1">
    <location>
        <position position="1"/>
    </location>
</feature>
<dbReference type="AlphaFoldDB" id="A0A9P7R5B5"/>
<evidence type="ECO:0000313" key="1">
    <source>
        <dbReference type="EMBL" id="KAG7049770.1"/>
    </source>
</evidence>
<dbReference type="EMBL" id="JAESDN010000005">
    <property type="protein sequence ID" value="KAG7049770.1"/>
    <property type="molecule type" value="Genomic_DNA"/>
</dbReference>
<accession>A0A9P7R5B5</accession>
<proteinExistence type="predicted"/>
<organism evidence="1 2">
    <name type="scientific">Colletotrichum scovillei</name>
    <dbReference type="NCBI Taxonomy" id="1209932"/>
    <lineage>
        <taxon>Eukaryota</taxon>
        <taxon>Fungi</taxon>
        <taxon>Dikarya</taxon>
        <taxon>Ascomycota</taxon>
        <taxon>Pezizomycotina</taxon>
        <taxon>Sordariomycetes</taxon>
        <taxon>Hypocreomycetidae</taxon>
        <taxon>Glomerellales</taxon>
        <taxon>Glomerellaceae</taxon>
        <taxon>Colletotrichum</taxon>
        <taxon>Colletotrichum acutatum species complex</taxon>
    </lineage>
</organism>
<evidence type="ECO:0000313" key="2">
    <source>
        <dbReference type="Proteomes" id="UP000699042"/>
    </source>
</evidence>
<name>A0A9P7R5B5_9PEZI</name>
<reference evidence="1" key="1">
    <citation type="submission" date="2021-05" db="EMBL/GenBank/DDBJ databases">
        <title>Comparative genomics of three Colletotrichum scovillei strains and genetic complementation revealed genes involved fungal growth and virulence on chili pepper.</title>
        <authorList>
            <person name="Hsieh D.-K."/>
            <person name="Chuang S.-C."/>
            <person name="Chen C.-Y."/>
            <person name="Chao Y.-T."/>
            <person name="Lu M.-Y.J."/>
            <person name="Lee M.-H."/>
            <person name="Shih M.-C."/>
        </authorList>
    </citation>
    <scope>NUCLEOTIDE SEQUENCE</scope>
    <source>
        <strain evidence="1">Coll-153</strain>
    </source>
</reference>
<gene>
    <name evidence="1" type="ORF">JMJ77_012528</name>
</gene>